<evidence type="ECO:0000256" key="4">
    <source>
        <dbReference type="ARBA" id="ARBA00022827"/>
    </source>
</evidence>
<evidence type="ECO:0000313" key="13">
    <source>
        <dbReference type="Proteomes" id="UP000051557"/>
    </source>
</evidence>
<feature type="domain" description="External alternative NADH-ubiquinone oxidoreductase-like C-terminal" evidence="11">
    <location>
        <begin position="357"/>
        <end position="413"/>
    </location>
</feature>
<gene>
    <name evidence="12" type="ORF">ABS32_06135</name>
</gene>
<keyword evidence="9" id="KW-1133">Transmembrane helix</keyword>
<dbReference type="Pfam" id="PF22366">
    <property type="entry name" value="NDH2_C"/>
    <property type="match status" value="1"/>
</dbReference>
<proteinExistence type="inferred from homology"/>
<evidence type="ECO:0000256" key="3">
    <source>
        <dbReference type="ARBA" id="ARBA00022630"/>
    </source>
</evidence>
<evidence type="ECO:0000256" key="2">
    <source>
        <dbReference type="ARBA" id="ARBA00012637"/>
    </source>
</evidence>
<dbReference type="InterPro" id="IPR054585">
    <property type="entry name" value="NDH2-like_C"/>
</dbReference>
<reference evidence="12 13" key="1">
    <citation type="submission" date="2015-10" db="EMBL/GenBank/DDBJ databases">
        <title>Metagenome-Assembled Genomes uncover a global brackish microbiome.</title>
        <authorList>
            <person name="Hugerth L.W."/>
            <person name="Larsson J."/>
            <person name="Alneberg J."/>
            <person name="Lindh M.V."/>
            <person name="Legrand C."/>
            <person name="Pinhassi J."/>
            <person name="Andersson A.F."/>
        </authorList>
    </citation>
    <scope>NUCLEOTIDE SEQUENCE [LARGE SCALE GENOMIC DNA]</scope>
    <source>
        <strain evidence="12">BACL9 MAG-120820-bin42</strain>
    </source>
</reference>
<dbReference type="InterPro" id="IPR023753">
    <property type="entry name" value="FAD/NAD-binding_dom"/>
</dbReference>
<dbReference type="EC" id="1.6.5.9" evidence="2"/>
<feature type="domain" description="FAD/NAD(P)-binding" evidence="10">
    <location>
        <begin position="16"/>
        <end position="332"/>
    </location>
</feature>
<keyword evidence="3" id="KW-0285">Flavoprotein</keyword>
<evidence type="ECO:0000259" key="10">
    <source>
        <dbReference type="Pfam" id="PF07992"/>
    </source>
</evidence>
<dbReference type="Proteomes" id="UP000051557">
    <property type="component" value="Unassembled WGS sequence"/>
</dbReference>
<feature type="transmembrane region" description="Helical" evidence="9">
    <location>
        <begin position="380"/>
        <end position="397"/>
    </location>
</feature>
<evidence type="ECO:0000256" key="8">
    <source>
        <dbReference type="ARBA" id="ARBA00047599"/>
    </source>
</evidence>
<comment type="similarity">
    <text evidence="1">Belongs to the NADH dehydrogenase family.</text>
</comment>
<evidence type="ECO:0000256" key="6">
    <source>
        <dbReference type="ARBA" id="ARBA00023002"/>
    </source>
</evidence>
<name>A0A0R2X6X5_9BACT</name>
<evidence type="ECO:0000313" key="12">
    <source>
        <dbReference type="EMBL" id="KRP31760.1"/>
    </source>
</evidence>
<dbReference type="PRINTS" id="PR00368">
    <property type="entry name" value="FADPNR"/>
</dbReference>
<accession>A0A0R2X6X5</accession>
<keyword evidence="4" id="KW-0274">FAD</keyword>
<comment type="catalytic activity">
    <reaction evidence="8">
        <text>a quinone + NADH + H(+) = a quinol + NAD(+)</text>
        <dbReference type="Rhea" id="RHEA:46160"/>
        <dbReference type="ChEBI" id="CHEBI:15378"/>
        <dbReference type="ChEBI" id="CHEBI:24646"/>
        <dbReference type="ChEBI" id="CHEBI:57540"/>
        <dbReference type="ChEBI" id="CHEBI:57945"/>
        <dbReference type="ChEBI" id="CHEBI:132124"/>
        <dbReference type="EC" id="1.6.5.9"/>
    </reaction>
</comment>
<keyword evidence="7" id="KW-0520">NAD</keyword>
<dbReference type="PANTHER" id="PTHR43706">
    <property type="entry name" value="NADH DEHYDROGENASE"/>
    <property type="match status" value="1"/>
</dbReference>
<evidence type="ECO:0000256" key="7">
    <source>
        <dbReference type="ARBA" id="ARBA00023027"/>
    </source>
</evidence>
<evidence type="ECO:0000256" key="5">
    <source>
        <dbReference type="ARBA" id="ARBA00022946"/>
    </source>
</evidence>
<evidence type="ECO:0000256" key="1">
    <source>
        <dbReference type="ARBA" id="ARBA00005272"/>
    </source>
</evidence>
<protein>
    <recommendedName>
        <fullName evidence="2">NADH:ubiquinone reductase (non-electrogenic)</fullName>
        <ecNumber evidence="2">1.6.5.9</ecNumber>
    </recommendedName>
</protein>
<organism evidence="12 13">
    <name type="scientific">Verrucomicrobia subdivision 6 bacterium BACL9 MAG-120820-bin42</name>
    <dbReference type="NCBI Taxonomy" id="1655634"/>
    <lineage>
        <taxon>Bacteria</taxon>
        <taxon>Pseudomonadati</taxon>
        <taxon>Verrucomicrobiota</taxon>
        <taxon>Verrucomicrobiia</taxon>
        <taxon>Verrucomicrobiales</taxon>
        <taxon>Verrucomicrobia subdivision 6</taxon>
    </lineage>
</organism>
<comment type="caution">
    <text evidence="12">The sequence shown here is derived from an EMBL/GenBank/DDBJ whole genome shotgun (WGS) entry which is preliminary data.</text>
</comment>
<keyword evidence="9" id="KW-0812">Transmembrane</keyword>
<dbReference type="PANTHER" id="PTHR43706:SF47">
    <property type="entry name" value="EXTERNAL NADH-UBIQUINONE OXIDOREDUCTASE 1, MITOCHONDRIAL-RELATED"/>
    <property type="match status" value="1"/>
</dbReference>
<evidence type="ECO:0000259" key="11">
    <source>
        <dbReference type="Pfam" id="PF22366"/>
    </source>
</evidence>
<evidence type="ECO:0000256" key="9">
    <source>
        <dbReference type="SAM" id="Phobius"/>
    </source>
</evidence>
<dbReference type="SUPFAM" id="SSF51905">
    <property type="entry name" value="FAD/NAD(P)-binding domain"/>
    <property type="match status" value="1"/>
</dbReference>
<dbReference type="AlphaFoldDB" id="A0A0R2X6X5"/>
<dbReference type="Gene3D" id="3.50.50.100">
    <property type="match status" value="1"/>
</dbReference>
<dbReference type="EMBL" id="LIDM01000254">
    <property type="protein sequence ID" value="KRP31760.1"/>
    <property type="molecule type" value="Genomic_DNA"/>
</dbReference>
<dbReference type="GO" id="GO:0050136">
    <property type="term" value="F:NADH dehydrogenase (quinone) (non-electrogenic) activity"/>
    <property type="evidence" value="ECO:0007669"/>
    <property type="project" value="UniProtKB-EC"/>
</dbReference>
<keyword evidence="9" id="KW-0472">Membrane</keyword>
<dbReference type="InterPro" id="IPR036188">
    <property type="entry name" value="FAD/NAD-bd_sf"/>
</dbReference>
<dbReference type="Pfam" id="PF07992">
    <property type="entry name" value="Pyr_redox_2"/>
    <property type="match status" value="1"/>
</dbReference>
<keyword evidence="6" id="KW-0560">Oxidoreductase</keyword>
<dbReference type="InterPro" id="IPR045024">
    <property type="entry name" value="NDH-2"/>
</dbReference>
<keyword evidence="5" id="KW-0809">Transit peptide</keyword>
<dbReference type="PRINTS" id="PR00411">
    <property type="entry name" value="PNDRDTASEI"/>
</dbReference>
<sequence>MNTTSPHSPDAPRRPRIVVVGAGFAGLAFCHSFPKDRAEITLVDRQNHHLFQPLLYQLATAGLSDADIAQPVRAILANRRDITVLLEEAKSVDLAQKTLQLSSERLSFDYLVLALGGVTNYFGHPEWEEHAPGLKSLEDANRIRSNVLLAFEQAENHGPTQAEPGLLNLVVIGGGATGVEMAGSLVELSRNVLRKDFRRIDPSQARITLLEGGPRLLPVMDPALSEYTRKTLVEMGVEVRLNATVKSISHHRVETNQGTLQAANIIWAAGVKANPLLAQLGIPTDPQGRVEVLPNLSLPGHPSIFAIGDNARVPWKEKQLVPGVSPAAMQMGAHVAREIVAHLENRPAGKPFRYWDKGTMATIGRTHAVAEIARVKLQGFVAWLAWLGVHLIFLVGFRNKLSVLLNWGFSYLAYRPGARIIPNQNTPHQAHA</sequence>